<feature type="signal peptide" evidence="2">
    <location>
        <begin position="1"/>
        <end position="24"/>
    </location>
</feature>
<keyword evidence="4" id="KW-1185">Reference proteome</keyword>
<organism evidence="3 4">
    <name type="scientific">Microbacterium gilvum</name>
    <dbReference type="NCBI Taxonomy" id="1336204"/>
    <lineage>
        <taxon>Bacteria</taxon>
        <taxon>Bacillati</taxon>
        <taxon>Actinomycetota</taxon>
        <taxon>Actinomycetes</taxon>
        <taxon>Micrococcales</taxon>
        <taxon>Microbacteriaceae</taxon>
        <taxon>Microbacterium</taxon>
    </lineage>
</organism>
<evidence type="ECO:0000313" key="4">
    <source>
        <dbReference type="Proteomes" id="UP001501645"/>
    </source>
</evidence>
<name>A0ABP9AIM5_9MICO</name>
<keyword evidence="1" id="KW-1133">Transmembrane helix</keyword>
<comment type="caution">
    <text evidence="3">The sequence shown here is derived from an EMBL/GenBank/DDBJ whole genome shotgun (WGS) entry which is preliminary data.</text>
</comment>
<keyword evidence="1" id="KW-0812">Transmembrane</keyword>
<dbReference type="Proteomes" id="UP001501645">
    <property type="component" value="Unassembled WGS sequence"/>
</dbReference>
<dbReference type="RefSeq" id="WP_345440486.1">
    <property type="nucleotide sequence ID" value="NZ_BAABKO010000005.1"/>
</dbReference>
<sequence>MIRVALGIVAAVLLLGAAAVPASAAESTEVYQGSVIRVVSVADWERAGRLAPGEAVDWTLDISASPPDPGTLEVGVRGGGELPVSLDAETCSRPWQGASCTGERTTLLEGWRPAGDGTTWIEEVDADRSVHLRLVVSRDDDAVEGQEAEVAVHVRGASEEIIVGEQPPPLAPTGGGPHPLLPAIVAGVLGAAIAATGWLRRGRERSG</sequence>
<keyword evidence="1" id="KW-0472">Membrane</keyword>
<accession>A0ABP9AIM5</accession>
<feature type="chain" id="PRO_5047320194" evidence="2">
    <location>
        <begin position="25"/>
        <end position="207"/>
    </location>
</feature>
<reference evidence="4" key="1">
    <citation type="journal article" date="2019" name="Int. J. Syst. Evol. Microbiol.">
        <title>The Global Catalogue of Microorganisms (GCM) 10K type strain sequencing project: providing services to taxonomists for standard genome sequencing and annotation.</title>
        <authorList>
            <consortium name="The Broad Institute Genomics Platform"/>
            <consortium name="The Broad Institute Genome Sequencing Center for Infectious Disease"/>
            <person name="Wu L."/>
            <person name="Ma J."/>
        </authorList>
    </citation>
    <scope>NUCLEOTIDE SEQUENCE [LARGE SCALE GENOMIC DNA]</scope>
    <source>
        <strain evidence="4">JCM 18537</strain>
    </source>
</reference>
<evidence type="ECO:0000256" key="2">
    <source>
        <dbReference type="SAM" id="SignalP"/>
    </source>
</evidence>
<dbReference type="EMBL" id="BAABKO010000005">
    <property type="protein sequence ID" value="GAA4781637.1"/>
    <property type="molecule type" value="Genomic_DNA"/>
</dbReference>
<proteinExistence type="predicted"/>
<protein>
    <submittedName>
        <fullName evidence="3">Uncharacterized protein</fullName>
    </submittedName>
</protein>
<keyword evidence="2" id="KW-0732">Signal</keyword>
<evidence type="ECO:0000256" key="1">
    <source>
        <dbReference type="SAM" id="Phobius"/>
    </source>
</evidence>
<evidence type="ECO:0000313" key="3">
    <source>
        <dbReference type="EMBL" id="GAA4781637.1"/>
    </source>
</evidence>
<feature type="transmembrane region" description="Helical" evidence="1">
    <location>
        <begin position="180"/>
        <end position="199"/>
    </location>
</feature>
<gene>
    <name evidence="3" type="ORF">GCM10023351_28500</name>
</gene>